<proteinExistence type="predicted"/>
<reference evidence="2 3" key="1">
    <citation type="journal article" date="2024" name="Commun. Biol.">
        <title>Comparative genomic analysis of thermophilic fungi reveals convergent evolutionary adaptations and gene losses.</title>
        <authorList>
            <person name="Steindorff A.S."/>
            <person name="Aguilar-Pontes M.V."/>
            <person name="Robinson A.J."/>
            <person name="Andreopoulos B."/>
            <person name="LaButti K."/>
            <person name="Kuo A."/>
            <person name="Mondo S."/>
            <person name="Riley R."/>
            <person name="Otillar R."/>
            <person name="Haridas S."/>
            <person name="Lipzen A."/>
            <person name="Grimwood J."/>
            <person name="Schmutz J."/>
            <person name="Clum A."/>
            <person name="Reid I.D."/>
            <person name="Moisan M.C."/>
            <person name="Butler G."/>
            <person name="Nguyen T.T.M."/>
            <person name="Dewar K."/>
            <person name="Conant G."/>
            <person name="Drula E."/>
            <person name="Henrissat B."/>
            <person name="Hansel C."/>
            <person name="Singer S."/>
            <person name="Hutchinson M.I."/>
            <person name="de Vries R.P."/>
            <person name="Natvig D.O."/>
            <person name="Powell A.J."/>
            <person name="Tsang A."/>
            <person name="Grigoriev I.V."/>
        </authorList>
    </citation>
    <scope>NUCLEOTIDE SEQUENCE [LARGE SCALE GENOMIC DNA]</scope>
    <source>
        <strain evidence="2 3">CBS 494.80</strain>
    </source>
</reference>
<sequence>MFFAERFRGSLWRLRSLGAKVKLGVVIIWFVVLGIGGRRKRGPQRQGVIVVGTGWYGSSKMKLLFINTRAAFVPQAPTQAQAQAQGCCPSGQAQHRLVQGLAALQFPSVSQ</sequence>
<organism evidence="2 3">
    <name type="scientific">Oculimacula yallundae</name>
    <dbReference type="NCBI Taxonomy" id="86028"/>
    <lineage>
        <taxon>Eukaryota</taxon>
        <taxon>Fungi</taxon>
        <taxon>Dikarya</taxon>
        <taxon>Ascomycota</taxon>
        <taxon>Pezizomycotina</taxon>
        <taxon>Leotiomycetes</taxon>
        <taxon>Helotiales</taxon>
        <taxon>Ploettnerulaceae</taxon>
        <taxon>Oculimacula</taxon>
    </lineage>
</organism>
<protein>
    <submittedName>
        <fullName evidence="2">Uncharacterized protein</fullName>
    </submittedName>
</protein>
<evidence type="ECO:0000256" key="1">
    <source>
        <dbReference type="SAM" id="Phobius"/>
    </source>
</evidence>
<comment type="caution">
    <text evidence="2">The sequence shown here is derived from an EMBL/GenBank/DDBJ whole genome shotgun (WGS) entry which is preliminary data.</text>
</comment>
<gene>
    <name evidence="2" type="ORF">VTL71DRAFT_1298</name>
</gene>
<dbReference type="Proteomes" id="UP001595075">
    <property type="component" value="Unassembled WGS sequence"/>
</dbReference>
<keyword evidence="1" id="KW-0812">Transmembrane</keyword>
<feature type="transmembrane region" description="Helical" evidence="1">
    <location>
        <begin position="17"/>
        <end position="36"/>
    </location>
</feature>
<dbReference type="EMBL" id="JAZHXI010000010">
    <property type="protein sequence ID" value="KAL2066874.1"/>
    <property type="molecule type" value="Genomic_DNA"/>
</dbReference>
<keyword evidence="1" id="KW-0472">Membrane</keyword>
<keyword evidence="1" id="KW-1133">Transmembrane helix</keyword>
<accession>A0ABR4CCE7</accession>
<evidence type="ECO:0000313" key="3">
    <source>
        <dbReference type="Proteomes" id="UP001595075"/>
    </source>
</evidence>
<evidence type="ECO:0000313" key="2">
    <source>
        <dbReference type="EMBL" id="KAL2066874.1"/>
    </source>
</evidence>
<keyword evidence="3" id="KW-1185">Reference proteome</keyword>
<name>A0ABR4CCE7_9HELO</name>